<comment type="caution">
    <text evidence="2">The sequence shown here is derived from an EMBL/GenBank/DDBJ whole genome shotgun (WGS) entry which is preliminary data.</text>
</comment>
<protein>
    <recommendedName>
        <fullName evidence="1">Integrase catalytic domain-containing protein</fullName>
    </recommendedName>
</protein>
<dbReference type="InterPro" id="IPR001584">
    <property type="entry name" value="Integrase_cat-core"/>
</dbReference>
<feature type="domain" description="Integrase catalytic" evidence="1">
    <location>
        <begin position="41"/>
        <end position="125"/>
    </location>
</feature>
<dbReference type="Proteomes" id="UP000242015">
    <property type="component" value="Unassembled WGS sequence"/>
</dbReference>
<dbReference type="EMBL" id="NEXF01000329">
    <property type="protein sequence ID" value="PSO07089.1"/>
    <property type="molecule type" value="Genomic_DNA"/>
</dbReference>
<organism evidence="2 3">
    <name type="scientific">Candidatus Marsarchaeota G2 archaeon BE_D</name>
    <dbReference type="NCBI Taxonomy" id="1978158"/>
    <lineage>
        <taxon>Archaea</taxon>
        <taxon>Candidatus Marsarchaeota</taxon>
        <taxon>Candidatus Marsarchaeota group 2</taxon>
    </lineage>
</organism>
<reference evidence="2 3" key="1">
    <citation type="submission" date="2017-04" db="EMBL/GenBank/DDBJ databases">
        <title>Novel microbial lineages endemic to geothermal iron-oxide mats fill important gaps in the evolutionary history of Archaea.</title>
        <authorList>
            <person name="Jay Z.J."/>
            <person name="Beam J.P."/>
            <person name="Dlakic M."/>
            <person name="Rusch D.B."/>
            <person name="Kozubal M.A."/>
            <person name="Inskeep W.P."/>
        </authorList>
    </citation>
    <scope>NUCLEOTIDE SEQUENCE [LARGE SCALE GENOMIC DNA]</scope>
    <source>
        <strain evidence="2">BE_D</strain>
    </source>
</reference>
<evidence type="ECO:0000313" key="2">
    <source>
        <dbReference type="EMBL" id="PSO07089.1"/>
    </source>
</evidence>
<dbReference type="Gene3D" id="3.30.420.10">
    <property type="entry name" value="Ribonuclease H-like superfamily/Ribonuclease H"/>
    <property type="match status" value="1"/>
</dbReference>
<sequence>MRVREKGINKLPHNMVHTILEKHKLASDQKSKQKRRKWVKYEGKHTNSLWHTDQYMLMDRRWMGKWLMVYIDDASRFTADWGLLDEATTENAIYVLDKAISEYGKPATILTDHAPRFYANFGDSK</sequence>
<name>A0A2R6C863_9ARCH</name>
<dbReference type="GO" id="GO:0015074">
    <property type="term" value="P:DNA integration"/>
    <property type="evidence" value="ECO:0007669"/>
    <property type="project" value="InterPro"/>
</dbReference>
<dbReference type="AlphaFoldDB" id="A0A2R6C863"/>
<dbReference type="GO" id="GO:0003676">
    <property type="term" value="F:nucleic acid binding"/>
    <property type="evidence" value="ECO:0007669"/>
    <property type="project" value="InterPro"/>
</dbReference>
<accession>A0A2R6C863</accession>
<dbReference type="Pfam" id="PF00665">
    <property type="entry name" value="rve"/>
    <property type="match status" value="1"/>
</dbReference>
<dbReference type="SUPFAM" id="SSF53098">
    <property type="entry name" value="Ribonuclease H-like"/>
    <property type="match status" value="1"/>
</dbReference>
<evidence type="ECO:0000259" key="1">
    <source>
        <dbReference type="PROSITE" id="PS50994"/>
    </source>
</evidence>
<proteinExistence type="predicted"/>
<evidence type="ECO:0000313" key="3">
    <source>
        <dbReference type="Proteomes" id="UP000242015"/>
    </source>
</evidence>
<gene>
    <name evidence="2" type="ORF">B9Q04_12720</name>
</gene>
<dbReference type="PROSITE" id="PS50994">
    <property type="entry name" value="INTEGRASE"/>
    <property type="match status" value="1"/>
</dbReference>
<dbReference type="InterPro" id="IPR036397">
    <property type="entry name" value="RNaseH_sf"/>
</dbReference>
<dbReference type="InterPro" id="IPR012337">
    <property type="entry name" value="RNaseH-like_sf"/>
</dbReference>